<sequence>MKYTCALLLYLLVGVAERQTAAIPAGAQKLIASYPDAIAGFSNNYVLFKDNAKLLWDDGIKNKSAKQLLESPDVEDMFTQAYPKGDMLASPQKGIDPGRIRNEAFLKKLYGENRSAVNKNLVQITWCPKLVGQKITVTRLNGVAQQLMKVSKELDEHPELKKYLTNIGGTFNWRYINGTKRLSTHSFGTTIDINTTYSDYWEWACKCTSEDVKVNYRNRIPQAIVDAFERHGFIWGGKWYLYDTMHFEYRPELL</sequence>
<accession>A0ABW2Z0L2</accession>
<evidence type="ECO:0000313" key="4">
    <source>
        <dbReference type="Proteomes" id="UP001596958"/>
    </source>
</evidence>
<dbReference type="InterPro" id="IPR039561">
    <property type="entry name" value="Peptidase_M15C"/>
</dbReference>
<protein>
    <submittedName>
        <fullName evidence="3">M15 family metallopeptidase</fullName>
        <ecNumber evidence="3">3.4.-.-</ecNumber>
    </submittedName>
</protein>
<keyword evidence="1" id="KW-0732">Signal</keyword>
<dbReference type="EC" id="3.4.-.-" evidence="3"/>
<feature type="domain" description="Peptidase M15C" evidence="2">
    <location>
        <begin position="178"/>
        <end position="249"/>
    </location>
</feature>
<keyword evidence="3" id="KW-0378">Hydrolase</keyword>
<evidence type="ECO:0000256" key="1">
    <source>
        <dbReference type="SAM" id="SignalP"/>
    </source>
</evidence>
<comment type="caution">
    <text evidence="3">The sequence shown here is derived from an EMBL/GenBank/DDBJ whole genome shotgun (WGS) entry which is preliminary data.</text>
</comment>
<evidence type="ECO:0000259" key="2">
    <source>
        <dbReference type="Pfam" id="PF13539"/>
    </source>
</evidence>
<evidence type="ECO:0000313" key="3">
    <source>
        <dbReference type="EMBL" id="MFD0752014.1"/>
    </source>
</evidence>
<dbReference type="Pfam" id="PF13539">
    <property type="entry name" value="Peptidase_M15_4"/>
    <property type="match status" value="1"/>
</dbReference>
<name>A0ABW2Z0L2_9SPHI</name>
<dbReference type="Gene3D" id="3.30.1380.10">
    <property type="match status" value="1"/>
</dbReference>
<dbReference type="GO" id="GO:0016787">
    <property type="term" value="F:hydrolase activity"/>
    <property type="evidence" value="ECO:0007669"/>
    <property type="project" value="UniProtKB-KW"/>
</dbReference>
<organism evidence="3 4">
    <name type="scientific">Mucilaginibacter calamicampi</name>
    <dbReference type="NCBI Taxonomy" id="1302352"/>
    <lineage>
        <taxon>Bacteria</taxon>
        <taxon>Pseudomonadati</taxon>
        <taxon>Bacteroidota</taxon>
        <taxon>Sphingobacteriia</taxon>
        <taxon>Sphingobacteriales</taxon>
        <taxon>Sphingobacteriaceae</taxon>
        <taxon>Mucilaginibacter</taxon>
    </lineage>
</organism>
<dbReference type="SUPFAM" id="SSF55166">
    <property type="entry name" value="Hedgehog/DD-peptidase"/>
    <property type="match status" value="1"/>
</dbReference>
<feature type="signal peptide" evidence="1">
    <location>
        <begin position="1"/>
        <end position="21"/>
    </location>
</feature>
<dbReference type="Proteomes" id="UP001596958">
    <property type="component" value="Unassembled WGS sequence"/>
</dbReference>
<dbReference type="RefSeq" id="WP_377102336.1">
    <property type="nucleotide sequence ID" value="NZ_JBHTHU010000022.1"/>
</dbReference>
<keyword evidence="4" id="KW-1185">Reference proteome</keyword>
<feature type="chain" id="PRO_5045889858" evidence="1">
    <location>
        <begin position="22"/>
        <end position="254"/>
    </location>
</feature>
<gene>
    <name evidence="3" type="ORF">ACFQZS_17805</name>
</gene>
<dbReference type="InterPro" id="IPR009045">
    <property type="entry name" value="Zn_M74/Hedgehog-like"/>
</dbReference>
<reference evidence="4" key="1">
    <citation type="journal article" date="2019" name="Int. J. Syst. Evol. Microbiol.">
        <title>The Global Catalogue of Microorganisms (GCM) 10K type strain sequencing project: providing services to taxonomists for standard genome sequencing and annotation.</title>
        <authorList>
            <consortium name="The Broad Institute Genomics Platform"/>
            <consortium name="The Broad Institute Genome Sequencing Center for Infectious Disease"/>
            <person name="Wu L."/>
            <person name="Ma J."/>
        </authorList>
    </citation>
    <scope>NUCLEOTIDE SEQUENCE [LARGE SCALE GENOMIC DNA]</scope>
    <source>
        <strain evidence="4">CCUG 63418</strain>
    </source>
</reference>
<dbReference type="EMBL" id="JBHTHU010000022">
    <property type="protein sequence ID" value="MFD0752014.1"/>
    <property type="molecule type" value="Genomic_DNA"/>
</dbReference>
<proteinExistence type="predicted"/>